<keyword evidence="2" id="KW-0853">WD repeat</keyword>
<proteinExistence type="inferred from homology"/>
<dbReference type="Proteomes" id="UP000398389">
    <property type="component" value="Unassembled WGS sequence"/>
</dbReference>
<dbReference type="RefSeq" id="XP_031854160.1">
    <property type="nucleotide sequence ID" value="XM_031998269.1"/>
</dbReference>
<evidence type="ECO:0000256" key="2">
    <source>
        <dbReference type="ARBA" id="ARBA00022574"/>
    </source>
</evidence>
<evidence type="ECO:0000256" key="1">
    <source>
        <dbReference type="ARBA" id="ARBA00007625"/>
    </source>
</evidence>
<dbReference type="PANTHER" id="PTHR44019:SF20">
    <property type="entry name" value="WD REPEAT-CONTAINING PROTEIN 55"/>
    <property type="match status" value="1"/>
</dbReference>
<dbReference type="Gene3D" id="2.130.10.10">
    <property type="entry name" value="YVTN repeat-like/Quinoprotein amine dehydrogenase"/>
    <property type="match status" value="2"/>
</dbReference>
<dbReference type="PANTHER" id="PTHR44019">
    <property type="entry name" value="WD REPEAT-CONTAINING PROTEIN 55"/>
    <property type="match status" value="1"/>
</dbReference>
<dbReference type="EMBL" id="CABVLU010000003">
    <property type="protein sequence ID" value="VVT53395.1"/>
    <property type="molecule type" value="Genomic_DNA"/>
</dbReference>
<name>A0A5E8BXD5_9ASCO</name>
<feature type="compositionally biased region" description="Acidic residues" evidence="6">
    <location>
        <begin position="319"/>
        <end position="334"/>
    </location>
</feature>
<feature type="compositionally biased region" description="Basic residues" evidence="6">
    <location>
        <begin position="343"/>
        <end position="360"/>
    </location>
</feature>
<dbReference type="AlphaFoldDB" id="A0A5E8BXD5"/>
<dbReference type="OrthoDB" id="2288928at2759"/>
<reference evidence="7 8" key="1">
    <citation type="submission" date="2019-09" db="EMBL/GenBank/DDBJ databases">
        <authorList>
            <person name="Brejova B."/>
        </authorList>
    </citation>
    <scope>NUCLEOTIDE SEQUENCE [LARGE SCALE GENOMIC DNA]</scope>
</reference>
<dbReference type="InterPro" id="IPR036322">
    <property type="entry name" value="WD40_repeat_dom_sf"/>
</dbReference>
<comment type="similarity">
    <text evidence="1">Belongs to the WD repeat WDR55 family.</text>
</comment>
<keyword evidence="8" id="KW-1185">Reference proteome</keyword>
<evidence type="ECO:0000256" key="5">
    <source>
        <dbReference type="ARBA" id="ARBA00039514"/>
    </source>
</evidence>
<gene>
    <name evidence="7" type="ORF">SAPINGB_P003552</name>
</gene>
<keyword evidence="3" id="KW-0677">Repeat</keyword>
<protein>
    <recommendedName>
        <fullName evidence="4">WD repeat-containing protein JIP5</fullName>
    </recommendedName>
    <alternativeName>
        <fullName evidence="5">WD repeat-containing protein jip5</fullName>
    </alternativeName>
</protein>
<dbReference type="InterPro" id="IPR050505">
    <property type="entry name" value="WDR55/POC1"/>
</dbReference>
<evidence type="ECO:0000313" key="7">
    <source>
        <dbReference type="EMBL" id="VVT53395.1"/>
    </source>
</evidence>
<dbReference type="SUPFAM" id="SSF50978">
    <property type="entry name" value="WD40 repeat-like"/>
    <property type="match status" value="1"/>
</dbReference>
<evidence type="ECO:0000256" key="4">
    <source>
        <dbReference type="ARBA" id="ARBA00039238"/>
    </source>
</evidence>
<feature type="compositionally biased region" description="Basic and acidic residues" evidence="6">
    <location>
        <begin position="296"/>
        <end position="306"/>
    </location>
</feature>
<organism evidence="7 8">
    <name type="scientific">Magnusiomyces paraingens</name>
    <dbReference type="NCBI Taxonomy" id="2606893"/>
    <lineage>
        <taxon>Eukaryota</taxon>
        <taxon>Fungi</taxon>
        <taxon>Dikarya</taxon>
        <taxon>Ascomycota</taxon>
        <taxon>Saccharomycotina</taxon>
        <taxon>Dipodascomycetes</taxon>
        <taxon>Dipodascales</taxon>
        <taxon>Dipodascaceae</taxon>
        <taxon>Magnusiomyces</taxon>
    </lineage>
</organism>
<evidence type="ECO:0000313" key="8">
    <source>
        <dbReference type="Proteomes" id="UP000398389"/>
    </source>
</evidence>
<evidence type="ECO:0000256" key="6">
    <source>
        <dbReference type="SAM" id="MobiDB-lite"/>
    </source>
</evidence>
<accession>A0A5E8BXD5</accession>
<dbReference type="GeneID" id="43582369"/>
<sequence length="371" mass="41377">MGRVLFTQKQDDFLFALSFHPSEPFFVKGFSDGTVTACSYDYKGEINNIWTTKRHKGSCRALTYDHEGKFVFSVGLDRVLKKANATDGIVKIKNSSTIDSDPACISVNDTYVAIGTDEGGVYIFNQSDLSLVKHFADVHNDNVAGLFPLPVKNEYTFISCGSTTVSNIDLRKDKPVSESEDQEDDILCGCLSNETTPVFGMSTGVVTVWNQVLEDQQHRIRLSKDSVDCLLPGELDDIVVAGCGDGVAYKVNTRSSLVLKKYNHGGDGVSILEMDYQYHLVTADMDSIKVWMTDEEEKKADKEEGKTTVTNTKRPIENNDSDWESMEEEEEEEEEKKKAEKQTRKKRKRGKASAKSKVHNSRPAISSFDGL</sequence>
<feature type="region of interest" description="Disordered" evidence="6">
    <location>
        <begin position="296"/>
        <end position="371"/>
    </location>
</feature>
<dbReference type="InterPro" id="IPR015943">
    <property type="entry name" value="WD40/YVTN_repeat-like_dom_sf"/>
</dbReference>
<evidence type="ECO:0000256" key="3">
    <source>
        <dbReference type="ARBA" id="ARBA00022737"/>
    </source>
</evidence>